<dbReference type="OrthoDB" id="6782233at2759"/>
<dbReference type="SUPFAM" id="SSF50249">
    <property type="entry name" value="Nucleic acid-binding proteins"/>
    <property type="match status" value="1"/>
</dbReference>
<keyword evidence="6" id="KW-0347">Helicase</keyword>
<dbReference type="InterPro" id="IPR033762">
    <property type="entry name" value="MCM_OB"/>
</dbReference>
<keyword evidence="3 4" id="KW-0238">DNA-binding</keyword>
<dbReference type="Pfam" id="PF17855">
    <property type="entry name" value="MCM_lid"/>
    <property type="match status" value="1"/>
</dbReference>
<dbReference type="GO" id="GO:0003697">
    <property type="term" value="F:single-stranded DNA binding"/>
    <property type="evidence" value="ECO:0007669"/>
    <property type="project" value="TreeGrafter"/>
</dbReference>
<dbReference type="InterPro" id="IPR027417">
    <property type="entry name" value="P-loop_NTPase"/>
</dbReference>
<keyword evidence="6" id="KW-0378">Hydrolase</keyword>
<dbReference type="GO" id="GO:0042555">
    <property type="term" value="C:MCM complex"/>
    <property type="evidence" value="ECO:0007669"/>
    <property type="project" value="TreeGrafter"/>
</dbReference>
<keyword evidence="2 4" id="KW-0067">ATP-binding</keyword>
<dbReference type="STRING" id="1965070.A0A443QS62"/>
<evidence type="ECO:0000256" key="3">
    <source>
        <dbReference type="ARBA" id="ARBA00023125"/>
    </source>
</evidence>
<dbReference type="Gene3D" id="2.40.50.140">
    <property type="entry name" value="Nucleic acid-binding proteins"/>
    <property type="match status" value="1"/>
</dbReference>
<keyword evidence="1 4" id="KW-0547">Nucleotide-binding</keyword>
<evidence type="ECO:0000313" key="6">
    <source>
        <dbReference type="EMBL" id="RWS05856.1"/>
    </source>
</evidence>
<dbReference type="InterPro" id="IPR041562">
    <property type="entry name" value="MCM_lid"/>
</dbReference>
<dbReference type="PROSITE" id="PS50051">
    <property type="entry name" value="MCM_2"/>
    <property type="match status" value="1"/>
</dbReference>
<comment type="caution">
    <text evidence="6">The sequence shown here is derived from an EMBL/GenBank/DDBJ whole genome shotgun (WGS) entry which is preliminary data.</text>
</comment>
<dbReference type="GO" id="GO:0000724">
    <property type="term" value="P:double-strand break repair via homologous recombination"/>
    <property type="evidence" value="ECO:0007669"/>
    <property type="project" value="TreeGrafter"/>
</dbReference>
<protein>
    <submittedName>
        <fullName evidence="6">DNA helicase MCM9-like protein</fullName>
    </submittedName>
</protein>
<dbReference type="InterPro" id="IPR031327">
    <property type="entry name" value="MCM"/>
</dbReference>
<dbReference type="EMBL" id="NCKU01004498">
    <property type="protein sequence ID" value="RWS05856.1"/>
    <property type="molecule type" value="Genomic_DNA"/>
</dbReference>
<dbReference type="GO" id="GO:0016787">
    <property type="term" value="F:hydrolase activity"/>
    <property type="evidence" value="ECO:0007669"/>
    <property type="project" value="UniProtKB-KW"/>
</dbReference>
<accession>A0A443QS62</accession>
<evidence type="ECO:0000259" key="5">
    <source>
        <dbReference type="PROSITE" id="PS50051"/>
    </source>
</evidence>
<name>A0A443QS62_9ACAR</name>
<dbReference type="Pfam" id="PF17207">
    <property type="entry name" value="MCM_OB"/>
    <property type="match status" value="1"/>
</dbReference>
<dbReference type="PANTHER" id="PTHR11630:SF48">
    <property type="entry name" value="DNA HELICASE MCM9"/>
    <property type="match status" value="1"/>
</dbReference>
<dbReference type="Gene3D" id="2.20.28.10">
    <property type="match status" value="1"/>
</dbReference>
<gene>
    <name evidence="6" type="ORF">B4U79_08881</name>
</gene>
<dbReference type="InterPro" id="IPR001208">
    <property type="entry name" value="MCM_dom"/>
</dbReference>
<dbReference type="GO" id="GO:0017116">
    <property type="term" value="F:single-stranded DNA helicase activity"/>
    <property type="evidence" value="ECO:0007669"/>
    <property type="project" value="TreeGrafter"/>
</dbReference>
<dbReference type="Pfam" id="PF00493">
    <property type="entry name" value="MCM"/>
    <property type="match status" value="1"/>
</dbReference>
<evidence type="ECO:0000256" key="4">
    <source>
        <dbReference type="RuleBase" id="RU004070"/>
    </source>
</evidence>
<dbReference type="GO" id="GO:0005634">
    <property type="term" value="C:nucleus"/>
    <property type="evidence" value="ECO:0007669"/>
    <property type="project" value="UniProtKB-SubCell"/>
</dbReference>
<dbReference type="GO" id="GO:0005524">
    <property type="term" value="F:ATP binding"/>
    <property type="evidence" value="ECO:0007669"/>
    <property type="project" value="UniProtKB-KW"/>
</dbReference>
<dbReference type="Proteomes" id="UP000285301">
    <property type="component" value="Unassembled WGS sequence"/>
</dbReference>
<dbReference type="AlphaFoldDB" id="A0A443QS62"/>
<feature type="domain" description="MCM C-terminal AAA(+) ATPase" evidence="5">
    <location>
        <begin position="352"/>
        <end position="554"/>
    </location>
</feature>
<evidence type="ECO:0000256" key="2">
    <source>
        <dbReference type="ARBA" id="ARBA00022840"/>
    </source>
</evidence>
<keyword evidence="7" id="KW-1185">Reference proteome</keyword>
<dbReference type="Gene3D" id="3.40.50.300">
    <property type="entry name" value="P-loop containing nucleotide triphosphate hydrolases"/>
    <property type="match status" value="1"/>
</dbReference>
<sequence>MNGGNSMQLFLNELKSATIDYFRKHHKSDIERLQFQTDSLKPSQKSIESSFESNDLKDYVLTQRALSKSNGENERSQRIEAIALQQISHSPHNSITTQFSLFVDCCPQVANVLLSVDPIAALKHLDAALCEAIGVMAFPTVHVRPIGLPLLSLVDCRNEFPLGHNSQRQKLLSISGIVLKMDKTGWIEYYREYKCKNCSEINIKETELSDVEGNAFQIGKVSCIHCKSQKLTAITGPGTKKGTDPKYFRRYQMVKVQEKITNASHISQTINVLLMDDLSDALTIGQEVIFNVVLLRKFPNKLIPNEIIYCTRYYLVVSVEIQTKDCNPRVHFTTEIEFKLFWHSYAKNTIVGRDFIVQSICPHLQGLYLPKLAVALLMAGGVEYRNQEIDVKVRGDIHILLIGDPGTGKSQLLNFAALIIDRSVMTTASHQTAAGLTVSSKQGPNNEWTIEAGVLVLANGGLCCIDEFEATSQNDRLVLLEAMEQQTISVAKTGFIGRLNSSCSILAAANPKGNRNDRMQSLRVNSGVYGPLLSRFDLVIPLYDNSSKQSNKALMAKDELMVEKVFQKYQNTIVIDDEMPSNLCAPLKQSHKVKKSQTIKMSSDRWDENKLRNYFKIIKKLKPVIKNEFVKNVLRKYFYKLRSSEIRDPDRTTIRLLESLIRLSEANAKLMFREEVTLVDAITAIILMETAMENAALFLPIDAFLCDFPEQPFKNLQQHGELILKELGFNDYKDELDKMNEWESHHNLY</sequence>
<reference evidence="6 7" key="1">
    <citation type="journal article" date="2018" name="Gigascience">
        <title>Genomes of trombidid mites reveal novel predicted allergens and laterally-transferred genes associated with secondary metabolism.</title>
        <authorList>
            <person name="Dong X."/>
            <person name="Chaisiri K."/>
            <person name="Xia D."/>
            <person name="Armstrong S.D."/>
            <person name="Fang Y."/>
            <person name="Donnelly M.J."/>
            <person name="Kadowaki T."/>
            <person name="McGarry J.W."/>
            <person name="Darby A.C."/>
            <person name="Makepeace B.L."/>
        </authorList>
    </citation>
    <scope>NUCLEOTIDE SEQUENCE [LARGE SCALE GENOMIC DNA]</scope>
    <source>
        <strain evidence="6">UoL-WK</strain>
    </source>
</reference>
<proteinExistence type="inferred from homology"/>
<evidence type="ECO:0000256" key="1">
    <source>
        <dbReference type="ARBA" id="ARBA00022741"/>
    </source>
</evidence>
<comment type="similarity">
    <text evidence="4">Belongs to the MCM family.</text>
</comment>
<dbReference type="SUPFAM" id="SSF52540">
    <property type="entry name" value="P-loop containing nucleoside triphosphate hydrolases"/>
    <property type="match status" value="1"/>
</dbReference>
<dbReference type="PRINTS" id="PR01657">
    <property type="entry name" value="MCMFAMILY"/>
</dbReference>
<organism evidence="6 7">
    <name type="scientific">Dinothrombium tinctorium</name>
    <dbReference type="NCBI Taxonomy" id="1965070"/>
    <lineage>
        <taxon>Eukaryota</taxon>
        <taxon>Metazoa</taxon>
        <taxon>Ecdysozoa</taxon>
        <taxon>Arthropoda</taxon>
        <taxon>Chelicerata</taxon>
        <taxon>Arachnida</taxon>
        <taxon>Acari</taxon>
        <taxon>Acariformes</taxon>
        <taxon>Trombidiformes</taxon>
        <taxon>Prostigmata</taxon>
        <taxon>Anystina</taxon>
        <taxon>Parasitengona</taxon>
        <taxon>Trombidioidea</taxon>
        <taxon>Trombidiidae</taxon>
        <taxon>Dinothrombium</taxon>
    </lineage>
</organism>
<dbReference type="InterPro" id="IPR012340">
    <property type="entry name" value="NA-bd_OB-fold"/>
</dbReference>
<dbReference type="SMART" id="SM00350">
    <property type="entry name" value="MCM"/>
    <property type="match status" value="1"/>
</dbReference>
<evidence type="ECO:0000313" key="7">
    <source>
        <dbReference type="Proteomes" id="UP000285301"/>
    </source>
</evidence>
<dbReference type="PANTHER" id="PTHR11630">
    <property type="entry name" value="DNA REPLICATION LICENSING FACTOR MCM FAMILY MEMBER"/>
    <property type="match status" value="1"/>
</dbReference>